<proteinExistence type="predicted"/>
<evidence type="ECO:0000313" key="3">
    <source>
        <dbReference type="Proteomes" id="UP001627284"/>
    </source>
</evidence>
<evidence type="ECO:0000313" key="2">
    <source>
        <dbReference type="EMBL" id="KAL3334608.1"/>
    </source>
</evidence>
<gene>
    <name evidence="2" type="ORF">AABB24_031040</name>
</gene>
<feature type="compositionally biased region" description="Basic and acidic residues" evidence="1">
    <location>
        <begin position="138"/>
        <end position="150"/>
    </location>
</feature>
<dbReference type="EMBL" id="JBJKTR010000018">
    <property type="protein sequence ID" value="KAL3334608.1"/>
    <property type="molecule type" value="Genomic_DNA"/>
</dbReference>
<dbReference type="AlphaFoldDB" id="A0ABD2RRU9"/>
<name>A0ABD2RRU9_9SOLN</name>
<sequence>MIIIGNLMEQERTYTDLFRSAFFIDDQDLNLTSLELLASSVGDTARCGWLFSLAATRRGREVHRWPRVAAIAGDYCYWPPNFRRLLAAGGTCKERTKREEKRSRRGGDCLPCCRRLVLAGAAGCCWPEPLLVAGFSKKEKRGEARGERGRGSGGDDGGQRLSRRKRENGGEREVGRWI</sequence>
<organism evidence="2 3">
    <name type="scientific">Solanum stoloniferum</name>
    <dbReference type="NCBI Taxonomy" id="62892"/>
    <lineage>
        <taxon>Eukaryota</taxon>
        <taxon>Viridiplantae</taxon>
        <taxon>Streptophyta</taxon>
        <taxon>Embryophyta</taxon>
        <taxon>Tracheophyta</taxon>
        <taxon>Spermatophyta</taxon>
        <taxon>Magnoliopsida</taxon>
        <taxon>eudicotyledons</taxon>
        <taxon>Gunneridae</taxon>
        <taxon>Pentapetalae</taxon>
        <taxon>asterids</taxon>
        <taxon>lamiids</taxon>
        <taxon>Solanales</taxon>
        <taxon>Solanaceae</taxon>
        <taxon>Solanoideae</taxon>
        <taxon>Solaneae</taxon>
        <taxon>Solanum</taxon>
    </lineage>
</organism>
<protein>
    <submittedName>
        <fullName evidence="2">Uncharacterized protein</fullName>
    </submittedName>
</protein>
<comment type="caution">
    <text evidence="2">The sequence shown here is derived from an EMBL/GenBank/DDBJ whole genome shotgun (WGS) entry which is preliminary data.</text>
</comment>
<keyword evidence="3" id="KW-1185">Reference proteome</keyword>
<accession>A0ABD2RRU9</accession>
<evidence type="ECO:0000256" key="1">
    <source>
        <dbReference type="SAM" id="MobiDB-lite"/>
    </source>
</evidence>
<feature type="region of interest" description="Disordered" evidence="1">
    <location>
        <begin position="138"/>
        <end position="178"/>
    </location>
</feature>
<reference evidence="2 3" key="1">
    <citation type="submission" date="2024-05" db="EMBL/GenBank/DDBJ databases">
        <title>De novo assembly of an allotetraploid wild potato.</title>
        <authorList>
            <person name="Hosaka A.J."/>
        </authorList>
    </citation>
    <scope>NUCLEOTIDE SEQUENCE [LARGE SCALE GENOMIC DNA]</scope>
    <source>
        <tissue evidence="2">Young leaves</tissue>
    </source>
</reference>
<dbReference type="Proteomes" id="UP001627284">
    <property type="component" value="Unassembled WGS sequence"/>
</dbReference>
<feature type="compositionally biased region" description="Basic and acidic residues" evidence="1">
    <location>
        <begin position="167"/>
        <end position="178"/>
    </location>
</feature>